<dbReference type="InterPro" id="IPR050218">
    <property type="entry name" value="LptD"/>
</dbReference>
<sequence>MLNRSRVSTHTLFDGVSARPALHCVFQRLAAIRGLSAAILFCSFWVSSPIGAQNNQNGNGAIEIIRASEAEYVTVGEGDEGIFILRGGIIVRSGMAYLRAETVKINTRTGEIFGEGKVSFEAGENRLSGEKFYFDNKHSAGVVYSSRAAADPFFLSGSVIKQIETNRYIARDAFFTTCDEKYPHYYFKAKKLWIYKNNEIAAISAIYYVGQTPVFYWPLLLQSDTGTGVITQYGNNLTRGHFLQNTWNFSNPAAEKNQFTPKKGKLMFDWYEKTGYLFGTVLQRDDPDLKYTFDLAISNFKARRTTTDSTGTTVVTNQVLQPDGSYGTSEYFWYKVRADVKGNLHRSLKDDSVTSAYARFQHYKHRNFELEFGERYEPDMTLNAIYRPRFTQQTLQTNILNWEAGITHTSKDTQISLRAIRQLAWYQASNDADSKYAPIYDLSPELTVSHRTYLVRGSEGFFKGIMNRIHLNSQFSRYYRDINSVPVKAFMRNDLFDQVSFYFAFLPWINFVPSAGLGTQYNYTDLDDPLLRREMARQTYGYLFTNNTLRIGYPLLYAQGVHVRRYSFADQGQDLTFNHDRAHAVTASVVSDLNPYALISFSATRDLRPYPIPLKEQERWSDLLSRTQADYDFIRGFTVNLYGLNQRKYNHFNGVGILNNAAYSIQFDTMNTNDFQFYYRLGGYRLPLMRELTLFKITSTYRHNFINIAESNLRLGFETDIQLHDFWRLRLALNSIADQFERYQSVNPAHVPFFDDLVKSLNPFDPNARNNRILNMESFFASIEHDLHKWLLRISFASNRRTIYTGTYLRDRTSFLEQTVFISFTLKDLGGLGLPYTEVYRYNPTDAGIR</sequence>
<dbReference type="PANTHER" id="PTHR30189">
    <property type="entry name" value="LPS-ASSEMBLY PROTEIN"/>
    <property type="match status" value="1"/>
</dbReference>
<gene>
    <name evidence="1" type="ordered locus">Turpa_2924</name>
</gene>
<dbReference type="GO" id="GO:0009279">
    <property type="term" value="C:cell outer membrane"/>
    <property type="evidence" value="ECO:0007669"/>
    <property type="project" value="TreeGrafter"/>
</dbReference>
<dbReference type="PANTHER" id="PTHR30189:SF1">
    <property type="entry name" value="LPS-ASSEMBLY PROTEIN LPTD"/>
    <property type="match status" value="1"/>
</dbReference>
<accession>I4B8F6</accession>
<dbReference type="Proteomes" id="UP000006048">
    <property type="component" value="Chromosome"/>
</dbReference>
<evidence type="ECO:0000313" key="1">
    <source>
        <dbReference type="EMBL" id="AFM13563.1"/>
    </source>
</evidence>
<evidence type="ECO:0000313" key="2">
    <source>
        <dbReference type="Proteomes" id="UP000006048"/>
    </source>
</evidence>
<dbReference type="PATRIC" id="fig|869212.3.peg.2946"/>
<proteinExistence type="predicted"/>
<dbReference type="AlphaFoldDB" id="I4B8F6"/>
<dbReference type="KEGG" id="tpx:Turpa_2924"/>
<name>I4B8F6_TURPD</name>
<dbReference type="HOGENOM" id="CLU_301440_0_0_12"/>
<dbReference type="GO" id="GO:1990351">
    <property type="term" value="C:transporter complex"/>
    <property type="evidence" value="ECO:0007669"/>
    <property type="project" value="TreeGrafter"/>
</dbReference>
<reference evidence="1 2" key="1">
    <citation type="submission" date="2012-06" db="EMBL/GenBank/DDBJ databases">
        <title>The complete chromosome of genome of Turneriella parva DSM 21527.</title>
        <authorList>
            <consortium name="US DOE Joint Genome Institute (JGI-PGF)"/>
            <person name="Lucas S."/>
            <person name="Han J."/>
            <person name="Lapidus A."/>
            <person name="Bruce D."/>
            <person name="Goodwin L."/>
            <person name="Pitluck S."/>
            <person name="Peters L."/>
            <person name="Kyrpides N."/>
            <person name="Mavromatis K."/>
            <person name="Ivanova N."/>
            <person name="Mikhailova N."/>
            <person name="Chertkov O."/>
            <person name="Detter J.C."/>
            <person name="Tapia R."/>
            <person name="Han C."/>
            <person name="Land M."/>
            <person name="Hauser L."/>
            <person name="Markowitz V."/>
            <person name="Cheng J.-F."/>
            <person name="Hugenholtz P."/>
            <person name="Woyke T."/>
            <person name="Wu D."/>
            <person name="Gronow S."/>
            <person name="Wellnitz S."/>
            <person name="Brambilla E."/>
            <person name="Klenk H.-P."/>
            <person name="Eisen J.A."/>
        </authorList>
    </citation>
    <scope>NUCLEOTIDE SEQUENCE [LARGE SCALE GENOMIC DNA]</scope>
    <source>
        <strain evidence="2">ATCC BAA-1111 / DSM 21527 / NCTC 11395 / H</strain>
    </source>
</reference>
<evidence type="ECO:0008006" key="3">
    <source>
        <dbReference type="Google" id="ProtNLM"/>
    </source>
</evidence>
<protein>
    <recommendedName>
        <fullName evidence="3">LPS-assembly protein LptD</fullName>
    </recommendedName>
</protein>
<dbReference type="STRING" id="869212.Turpa_2924"/>
<organism evidence="1 2">
    <name type="scientific">Turneriella parva (strain ATCC BAA-1111 / DSM 21527 / NCTC 11395 / H)</name>
    <name type="common">Leptospira parva</name>
    <dbReference type="NCBI Taxonomy" id="869212"/>
    <lineage>
        <taxon>Bacteria</taxon>
        <taxon>Pseudomonadati</taxon>
        <taxon>Spirochaetota</taxon>
        <taxon>Spirochaetia</taxon>
        <taxon>Leptospirales</taxon>
        <taxon>Leptospiraceae</taxon>
        <taxon>Turneriella</taxon>
    </lineage>
</organism>
<keyword evidence="2" id="KW-1185">Reference proteome</keyword>
<dbReference type="EMBL" id="CP002959">
    <property type="protein sequence ID" value="AFM13563.1"/>
    <property type="molecule type" value="Genomic_DNA"/>
</dbReference>